<protein>
    <recommendedName>
        <fullName evidence="4">3-hydroxyacyl-[acyl-carrier-protein] dehydratase</fullName>
        <ecNumber evidence="4">4.2.1.59</ecNumber>
    </recommendedName>
</protein>
<dbReference type="RefSeq" id="WP_185178745.1">
    <property type="nucleotide sequence ID" value="NZ_CBCSEP010000005.1"/>
</dbReference>
<dbReference type="GO" id="GO:0019171">
    <property type="term" value="F:(3R)-hydroxyacyl-[acyl-carrier-protein] dehydratase activity"/>
    <property type="evidence" value="ECO:0007669"/>
    <property type="project" value="UniProtKB-EC"/>
</dbReference>
<dbReference type="InterPro" id="IPR029069">
    <property type="entry name" value="HotDog_dom_sf"/>
</dbReference>
<keyword evidence="6" id="KW-0444">Lipid biosynthesis</keyword>
<evidence type="ECO:0000256" key="9">
    <source>
        <dbReference type="ARBA" id="ARBA00023239"/>
    </source>
</evidence>
<evidence type="ECO:0000256" key="3">
    <source>
        <dbReference type="ARBA" id="ARBA00009174"/>
    </source>
</evidence>
<dbReference type="GO" id="GO:0005737">
    <property type="term" value="C:cytoplasm"/>
    <property type="evidence" value="ECO:0007669"/>
    <property type="project" value="UniProtKB-SubCell"/>
</dbReference>
<evidence type="ECO:0000256" key="8">
    <source>
        <dbReference type="ARBA" id="ARBA00023098"/>
    </source>
</evidence>
<comment type="caution">
    <text evidence="11">The sequence shown here is derived from an EMBL/GenBank/DDBJ whole genome shotgun (WGS) entry which is preliminary data.</text>
</comment>
<evidence type="ECO:0000256" key="4">
    <source>
        <dbReference type="ARBA" id="ARBA00013167"/>
    </source>
</evidence>
<evidence type="ECO:0000256" key="2">
    <source>
        <dbReference type="ARBA" id="ARBA00004496"/>
    </source>
</evidence>
<sequence length="148" mass="16585">MSGILHDRELDVTKLDVTAYLPHRYPFLLIDRVLEIGEGRVRGLKNITNSDPVFLGHFPGYAIMPGVLLLEAMAQIGRFLIPLERKVEHPRLARITDVHFLREVVPGDQVILEAVLEGEFGSLIKYRTEAAVQGQAVARAEFIVNNDS</sequence>
<comment type="similarity">
    <text evidence="3">Belongs to the thioester dehydratase family. FabZ subfamily.</text>
</comment>
<keyword evidence="8" id="KW-0443">Lipid metabolism</keyword>
<name>A0A841TBR1_9BACL</name>
<dbReference type="SUPFAM" id="SSF54637">
    <property type="entry name" value="Thioesterase/thiol ester dehydrase-isomerase"/>
    <property type="match status" value="1"/>
</dbReference>
<dbReference type="EC" id="4.2.1.59" evidence="4"/>
<keyword evidence="12" id="KW-1185">Reference proteome</keyword>
<evidence type="ECO:0000256" key="6">
    <source>
        <dbReference type="ARBA" id="ARBA00022516"/>
    </source>
</evidence>
<dbReference type="Pfam" id="PF07977">
    <property type="entry name" value="FabA"/>
    <property type="match status" value="1"/>
</dbReference>
<dbReference type="PANTHER" id="PTHR30272:SF1">
    <property type="entry name" value="3-HYDROXYACYL-[ACYL-CARRIER-PROTEIN] DEHYDRATASE"/>
    <property type="match status" value="1"/>
</dbReference>
<comment type="catalytic activity">
    <reaction evidence="1">
        <text>a (3R)-hydroxyacyl-[ACP] = a (2E)-enoyl-[ACP] + H2O</text>
        <dbReference type="Rhea" id="RHEA:13097"/>
        <dbReference type="Rhea" id="RHEA-COMP:9925"/>
        <dbReference type="Rhea" id="RHEA-COMP:9945"/>
        <dbReference type="ChEBI" id="CHEBI:15377"/>
        <dbReference type="ChEBI" id="CHEBI:78784"/>
        <dbReference type="ChEBI" id="CHEBI:78827"/>
        <dbReference type="EC" id="4.2.1.59"/>
    </reaction>
</comment>
<dbReference type="PANTHER" id="PTHR30272">
    <property type="entry name" value="3-HYDROXYACYL-[ACYL-CARRIER-PROTEIN] DEHYDRATASE"/>
    <property type="match status" value="1"/>
</dbReference>
<dbReference type="EMBL" id="JACJVN010000033">
    <property type="protein sequence ID" value="MBB6677465.1"/>
    <property type="molecule type" value="Genomic_DNA"/>
</dbReference>
<dbReference type="NCBIfam" id="NF000582">
    <property type="entry name" value="PRK00006.1"/>
    <property type="match status" value="1"/>
</dbReference>
<proteinExistence type="inferred from homology"/>
<gene>
    <name evidence="11" type="primary">fabZ</name>
    <name evidence="11" type="ORF">H4Q31_09025</name>
</gene>
<dbReference type="FunFam" id="3.10.129.10:FF:000001">
    <property type="entry name" value="3-hydroxyacyl-[acyl-carrier-protein] dehydratase FabZ"/>
    <property type="match status" value="1"/>
</dbReference>
<evidence type="ECO:0000256" key="7">
    <source>
        <dbReference type="ARBA" id="ARBA00022556"/>
    </source>
</evidence>
<dbReference type="GO" id="GO:0016020">
    <property type="term" value="C:membrane"/>
    <property type="evidence" value="ECO:0007669"/>
    <property type="project" value="GOC"/>
</dbReference>
<keyword evidence="7" id="KW-0441">Lipid A biosynthesis</keyword>
<dbReference type="InterPro" id="IPR013114">
    <property type="entry name" value="FabA_FabZ"/>
</dbReference>
<evidence type="ECO:0000256" key="5">
    <source>
        <dbReference type="ARBA" id="ARBA00022490"/>
    </source>
</evidence>
<evidence type="ECO:0000256" key="10">
    <source>
        <dbReference type="ARBA" id="ARBA00025049"/>
    </source>
</evidence>
<keyword evidence="9 11" id="KW-0456">Lyase</keyword>
<dbReference type="Proteomes" id="UP000574133">
    <property type="component" value="Unassembled WGS sequence"/>
</dbReference>
<dbReference type="Gene3D" id="3.10.129.10">
    <property type="entry name" value="Hotdog Thioesterase"/>
    <property type="match status" value="1"/>
</dbReference>
<organism evidence="11 12">
    <name type="scientific">Cohnella lubricantis</name>
    <dbReference type="NCBI Taxonomy" id="2163172"/>
    <lineage>
        <taxon>Bacteria</taxon>
        <taxon>Bacillati</taxon>
        <taxon>Bacillota</taxon>
        <taxon>Bacilli</taxon>
        <taxon>Bacillales</taxon>
        <taxon>Paenibacillaceae</taxon>
        <taxon>Cohnella</taxon>
    </lineage>
</organism>
<dbReference type="GO" id="GO:0009245">
    <property type="term" value="P:lipid A biosynthetic process"/>
    <property type="evidence" value="ECO:0007669"/>
    <property type="project" value="UniProtKB-KW"/>
</dbReference>
<evidence type="ECO:0000313" key="12">
    <source>
        <dbReference type="Proteomes" id="UP000574133"/>
    </source>
</evidence>
<dbReference type="AlphaFoldDB" id="A0A841TBR1"/>
<evidence type="ECO:0000313" key="11">
    <source>
        <dbReference type="EMBL" id="MBB6677465.1"/>
    </source>
</evidence>
<accession>A0A841TBR1</accession>
<dbReference type="CDD" id="cd01288">
    <property type="entry name" value="FabZ"/>
    <property type="match status" value="1"/>
</dbReference>
<evidence type="ECO:0000256" key="1">
    <source>
        <dbReference type="ARBA" id="ARBA00001055"/>
    </source>
</evidence>
<keyword evidence="5" id="KW-0963">Cytoplasm</keyword>
<reference evidence="11 12" key="1">
    <citation type="submission" date="2020-08" db="EMBL/GenBank/DDBJ databases">
        <title>Cohnella phylogeny.</title>
        <authorList>
            <person name="Dunlap C."/>
        </authorList>
    </citation>
    <scope>NUCLEOTIDE SEQUENCE [LARGE SCALE GENOMIC DNA]</scope>
    <source>
        <strain evidence="11 12">DSM 103658</strain>
    </source>
</reference>
<comment type="subcellular location">
    <subcellularLocation>
        <location evidence="2">Cytoplasm</location>
    </subcellularLocation>
</comment>
<comment type="function">
    <text evidence="10">Involved in unsaturated fatty acids biosynthesis. Catalyzes the dehydration of short chain beta-hydroxyacyl-ACPs and long chain saturated and unsaturated beta-hydroxyacyl-ACPs.</text>
</comment>